<dbReference type="OrthoDB" id="78824at2759"/>
<dbReference type="Proteomes" id="UP001163046">
    <property type="component" value="Unassembled WGS sequence"/>
</dbReference>
<evidence type="ECO:0000313" key="2">
    <source>
        <dbReference type="EMBL" id="KAJ7392664.1"/>
    </source>
</evidence>
<comment type="caution">
    <text evidence="2">The sequence shown here is derived from an EMBL/GenBank/DDBJ whole genome shotgun (WGS) entry which is preliminary data.</text>
</comment>
<dbReference type="Gene3D" id="1.10.287.470">
    <property type="entry name" value="Helix hairpin bin"/>
    <property type="match status" value="1"/>
</dbReference>
<dbReference type="InterPro" id="IPR036892">
    <property type="entry name" value="L27_dom_sf"/>
</dbReference>
<keyword evidence="3" id="KW-1185">Reference proteome</keyword>
<sequence>MMPVRKEDAGKALELLERYYEKLNKPQDRALRTAIERVIRIFQSHLFLALLIYKSFTKPRCWMIPKHPSKKLRKHTKPYRDGKAIHRWSRLQVMQISTREL</sequence>
<dbReference type="AlphaFoldDB" id="A0A9X0A6V8"/>
<proteinExistence type="predicted"/>
<dbReference type="SUPFAM" id="SSF101288">
    <property type="entry name" value="L27 domain"/>
    <property type="match status" value="1"/>
</dbReference>
<evidence type="ECO:0000313" key="3">
    <source>
        <dbReference type="Proteomes" id="UP001163046"/>
    </source>
</evidence>
<organism evidence="2 3">
    <name type="scientific">Desmophyllum pertusum</name>
    <dbReference type="NCBI Taxonomy" id="174260"/>
    <lineage>
        <taxon>Eukaryota</taxon>
        <taxon>Metazoa</taxon>
        <taxon>Cnidaria</taxon>
        <taxon>Anthozoa</taxon>
        <taxon>Hexacorallia</taxon>
        <taxon>Scleractinia</taxon>
        <taxon>Caryophylliina</taxon>
        <taxon>Caryophylliidae</taxon>
        <taxon>Desmophyllum</taxon>
    </lineage>
</organism>
<gene>
    <name evidence="2" type="primary">DLG3_1</name>
    <name evidence="2" type="ORF">OS493_010315</name>
</gene>
<evidence type="ECO:0000259" key="1">
    <source>
        <dbReference type="Pfam" id="PF09058"/>
    </source>
</evidence>
<reference evidence="2" key="1">
    <citation type="submission" date="2023-01" db="EMBL/GenBank/DDBJ databases">
        <title>Genome assembly of the deep-sea coral Lophelia pertusa.</title>
        <authorList>
            <person name="Herrera S."/>
            <person name="Cordes E."/>
        </authorList>
    </citation>
    <scope>NUCLEOTIDE SEQUENCE</scope>
    <source>
        <strain evidence="2">USNM1676648</strain>
        <tissue evidence="2">Polyp</tissue>
    </source>
</reference>
<feature type="domain" description="L27-1" evidence="1">
    <location>
        <begin position="7"/>
        <end position="51"/>
    </location>
</feature>
<protein>
    <submittedName>
        <fullName evidence="2">Disks large 3</fullName>
    </submittedName>
</protein>
<dbReference type="EMBL" id="MU825400">
    <property type="protein sequence ID" value="KAJ7392664.1"/>
    <property type="molecule type" value="Genomic_DNA"/>
</dbReference>
<accession>A0A9X0A6V8</accession>
<dbReference type="Pfam" id="PF09058">
    <property type="entry name" value="L27_1"/>
    <property type="match status" value="1"/>
</dbReference>
<name>A0A9X0A6V8_9CNID</name>
<dbReference type="InterPro" id="IPR015143">
    <property type="entry name" value="L27_1"/>
</dbReference>